<feature type="compositionally biased region" description="Pro residues" evidence="13">
    <location>
        <begin position="846"/>
        <end position="860"/>
    </location>
</feature>
<dbReference type="GO" id="GO:0042277">
    <property type="term" value="F:peptide binding"/>
    <property type="evidence" value="ECO:0007669"/>
    <property type="project" value="TreeGrafter"/>
</dbReference>
<feature type="compositionally biased region" description="Pro residues" evidence="13">
    <location>
        <begin position="140"/>
        <end position="196"/>
    </location>
</feature>
<comment type="similarity">
    <text evidence="2">Belongs to the peptidase M1 family.</text>
</comment>
<dbReference type="GO" id="GO:0006508">
    <property type="term" value="P:proteolysis"/>
    <property type="evidence" value="ECO:0007669"/>
    <property type="project" value="UniProtKB-KW"/>
</dbReference>
<evidence type="ECO:0000313" key="18">
    <source>
        <dbReference type="EMBL" id="KAG2499675.1"/>
    </source>
</evidence>
<evidence type="ECO:0000259" key="17">
    <source>
        <dbReference type="Pfam" id="PF17900"/>
    </source>
</evidence>
<dbReference type="GO" id="GO:0043171">
    <property type="term" value="P:peptide catabolic process"/>
    <property type="evidence" value="ECO:0007669"/>
    <property type="project" value="TreeGrafter"/>
</dbReference>
<keyword evidence="7" id="KW-0492">Microsome</keyword>
<dbReference type="InterPro" id="IPR027268">
    <property type="entry name" value="Peptidase_M4/M1_CTD_sf"/>
</dbReference>
<evidence type="ECO:0000256" key="9">
    <source>
        <dbReference type="ARBA" id="ARBA00029840"/>
    </source>
</evidence>
<feature type="compositionally biased region" description="Pro residues" evidence="13">
    <location>
        <begin position="877"/>
        <end position="938"/>
    </location>
</feature>
<feature type="domain" description="ERAP1-like C-terminal" evidence="16">
    <location>
        <begin position="1194"/>
        <end position="1286"/>
    </location>
</feature>
<evidence type="ECO:0000256" key="6">
    <source>
        <dbReference type="ARBA" id="ARBA00022833"/>
    </source>
</evidence>
<keyword evidence="4 11" id="KW-0479">Metal-binding</keyword>
<dbReference type="OrthoDB" id="10031169at2759"/>
<organism evidence="18 19">
    <name type="scientific">Edaphochlamys debaryana</name>
    <dbReference type="NCBI Taxonomy" id="47281"/>
    <lineage>
        <taxon>Eukaryota</taxon>
        <taxon>Viridiplantae</taxon>
        <taxon>Chlorophyta</taxon>
        <taxon>core chlorophytes</taxon>
        <taxon>Chlorophyceae</taxon>
        <taxon>CS clade</taxon>
        <taxon>Chlamydomonadales</taxon>
        <taxon>Chlamydomonadales incertae sedis</taxon>
        <taxon>Edaphochlamys</taxon>
    </lineage>
</organism>
<feature type="binding site" evidence="11">
    <location>
        <position position="605"/>
    </location>
    <ligand>
        <name>Zn(2+)</name>
        <dbReference type="ChEBI" id="CHEBI:29105"/>
        <note>catalytic</note>
    </ligand>
</feature>
<keyword evidence="14" id="KW-1133">Transmembrane helix</keyword>
<keyword evidence="6 11" id="KW-0862">Zinc</keyword>
<keyword evidence="14" id="KW-0472">Membrane</keyword>
<dbReference type="InterPro" id="IPR001930">
    <property type="entry name" value="Peptidase_M1"/>
</dbReference>
<dbReference type="GO" id="GO:0070006">
    <property type="term" value="F:metalloaminopeptidase activity"/>
    <property type="evidence" value="ECO:0007669"/>
    <property type="project" value="TreeGrafter"/>
</dbReference>
<evidence type="ECO:0000256" key="14">
    <source>
        <dbReference type="SAM" id="Phobius"/>
    </source>
</evidence>
<dbReference type="Pfam" id="PF11838">
    <property type="entry name" value="ERAP1_C"/>
    <property type="match status" value="2"/>
</dbReference>
<feature type="domain" description="ERAP1-like C-terminal" evidence="16">
    <location>
        <begin position="1417"/>
        <end position="1584"/>
    </location>
</feature>
<keyword evidence="19" id="KW-1185">Reference proteome</keyword>
<gene>
    <name evidence="18" type="ORF">HYH03_002610</name>
</gene>
<evidence type="ECO:0000259" key="16">
    <source>
        <dbReference type="Pfam" id="PF11838"/>
    </source>
</evidence>
<name>A0A836C4B1_9CHLO</name>
<proteinExistence type="inferred from homology"/>
<evidence type="ECO:0000256" key="12">
    <source>
        <dbReference type="PIRSR" id="PIRSR634016-4"/>
    </source>
</evidence>
<sequence>MSGFEMTPLRERNVGTGEMALPVSRRYEHLGNQEEGGGDGARDALGRDTFSDSDLLLSNTTLHNLRRRTLCGIDVTGLVDKLPPSWVHWWRRQPPGKKRILSLGCCVSFVLFFILVVVLPINSAVKAADERRRIELASRPSPPPPPPPPFPPYPPPSPPSPEPPSPPPPSPEPPSPPPPLPPSPEPPSPPPPSPPPPMPVTSLCGWSTLRLPDIVRPSSYDLKLEIVFDPHPGAAANGRRALDGGLSEDEEQMYHTGANATLAAMPDVPHGPDRNGHQLPLPSTGPEYVFGFVNISVSITTWTQCVVLHAVGMDIDMVSYHWGDQTYDGLVVPTAGTPSAALQQVVLHFASPLPSTLGEDGAPGPEGHLTLRFAYKLEDGLDGLYKSTFTDSTGATHALVSTQFESIAARKAFPCFDEPQLKAVFHVTTVTPADDSLATISNSGSITRGQLADGRQRTSFDATPPMSTYLLVIVVAPLVTKAGNCVMPAPSPPVLVAVWATKEKADQLSTAYDAACASLNAYTRAFNASYGLSKLDLVGLPNFAAGAMENWGCITFRESALLVDPTADDIFAESWIATVVSHEISHQWFGNLVTMADWTELWLNEGFASYFETLAAAAWRPAFGYWEFAAGDTTAPALAYDTLPSVHPLSRTAQPIASLPDIDNMFDSISYEKGGAVLRMLRAYLSGNLLGAGNPVLMRRQARSLLGATEAQHAEHEQASTQGAAAEGVWTQRRLLQALEDGTLYPGEAASRAALLRKGEAAGAARGLARRRQLSHRKPPPKAKPADSDTPAPGSSPDEGATGGPAEENDPNTASDLEVFAPPPHEDALAPTRPPKKAAAGNSTAPPSPTSTPSPAPVPVPETASNSTDDDFLFFPPRAPPPPLQPPPPPLNPPPPTVAQPPTPPPARPPSPAPPPSRPPSPAPPPLAPPPPPRPPAFNPTDYNHDPLLRGLRVYLQENKYGSTTAKTLWDTMTRVLDLPISHWMDAWTYKPNYPVLHVTLGTATPGPNAALVPATLGGAAAARAAIKAASPAAAARAVPPSPAPPSGGLHRRLLETPPGDDDAPPGEDDAGNTDDDNVGSGGEVPAEAEGQAPLVSPSPPPPGPPPPGPPPAPAAYLYVRQSSITGVVCNRSDPASPRWWVPLSFRLPGASQMRWAAFDTCSAAVPLTAEVLADSTPATAPAANSSRPPLPPFVVANPGRYGYYRVNYSRPLWEALATAARSPQAIPSQDLAALLDDANALTQLSLLSSAVVLNLTAALGVRLLPEVEPWGEALGALASWRALLDAGSLLPNATNATDGVAPGPYYNDCSRRLGAYMRDKLTEPLRVNVSLPTANGSRRGIDFTVERGLPVSAETLRLRSLRPMALAAAARAAIAALVPPGLNAQQLKPLYSMQPFSQAIELLSVAADEIGSSGSGVASAIHPDVRSTVYEIACMVGAPLTYSSIKLMYETSTDATERARLLYALTRAPDVLHIERTLAYALDPEVPLQDVGSLLQGVGSRWGSPNRRTWDFVFAHTDDLLRRYGSGPDAASSASYSLGRGLKEMAKGLVSPQQADKVEEWAAKYPGLMGSDLGSVVAESLARNRRWLAGPGREVCEWLKTQA</sequence>
<dbReference type="Gene3D" id="1.25.50.20">
    <property type="match status" value="1"/>
</dbReference>
<evidence type="ECO:0000256" key="5">
    <source>
        <dbReference type="ARBA" id="ARBA00022801"/>
    </source>
</evidence>
<reference evidence="18" key="1">
    <citation type="journal article" date="2020" name="bioRxiv">
        <title>Comparative genomics of Chlamydomonas.</title>
        <authorList>
            <person name="Craig R.J."/>
            <person name="Hasan A.R."/>
            <person name="Ness R.W."/>
            <person name="Keightley P.D."/>
        </authorList>
    </citation>
    <scope>NUCLEOTIDE SEQUENCE</scope>
    <source>
        <strain evidence="18">CCAP 11/70</strain>
    </source>
</reference>
<dbReference type="PANTHER" id="PTHR11533:SF299">
    <property type="entry name" value="AMINOPEPTIDASE"/>
    <property type="match status" value="1"/>
</dbReference>
<evidence type="ECO:0000256" key="3">
    <source>
        <dbReference type="ARBA" id="ARBA00022670"/>
    </source>
</evidence>
<feature type="active site" description="Proton acceptor" evidence="10">
    <location>
        <position position="583"/>
    </location>
</feature>
<feature type="compositionally biased region" description="Pro residues" evidence="13">
    <location>
        <begin position="1097"/>
        <end position="1114"/>
    </location>
</feature>
<evidence type="ECO:0000256" key="4">
    <source>
        <dbReference type="ARBA" id="ARBA00022723"/>
    </source>
</evidence>
<dbReference type="Proteomes" id="UP000612055">
    <property type="component" value="Unassembled WGS sequence"/>
</dbReference>
<keyword evidence="5" id="KW-0378">Hydrolase</keyword>
<dbReference type="Gene3D" id="2.60.40.1730">
    <property type="entry name" value="tricorn interacting facor f3 domain"/>
    <property type="match status" value="1"/>
</dbReference>
<evidence type="ECO:0000256" key="2">
    <source>
        <dbReference type="ARBA" id="ARBA00010136"/>
    </source>
</evidence>
<feature type="compositionally biased region" description="Acidic residues" evidence="13">
    <location>
        <begin position="1059"/>
        <end position="1078"/>
    </location>
</feature>
<dbReference type="GO" id="GO:0016020">
    <property type="term" value="C:membrane"/>
    <property type="evidence" value="ECO:0007669"/>
    <property type="project" value="TreeGrafter"/>
</dbReference>
<feature type="compositionally biased region" description="Basic residues" evidence="13">
    <location>
        <begin position="768"/>
        <end position="781"/>
    </location>
</feature>
<feature type="region of interest" description="Disordered" evidence="13">
    <location>
        <begin position="136"/>
        <end position="196"/>
    </location>
</feature>
<dbReference type="InterPro" id="IPR042097">
    <property type="entry name" value="Aminopeptidase_N-like_N_sf"/>
</dbReference>
<feature type="binding site" evidence="11">
    <location>
        <position position="586"/>
    </location>
    <ligand>
        <name>Zn(2+)</name>
        <dbReference type="ChEBI" id="CHEBI:29105"/>
        <note>catalytic</note>
    </ligand>
</feature>
<dbReference type="InterPro" id="IPR014782">
    <property type="entry name" value="Peptidase_M1_dom"/>
</dbReference>
<evidence type="ECO:0000256" key="13">
    <source>
        <dbReference type="SAM" id="MobiDB-lite"/>
    </source>
</evidence>
<dbReference type="Pfam" id="PF01433">
    <property type="entry name" value="Peptidase_M1"/>
    <property type="match status" value="1"/>
</dbReference>
<dbReference type="PRINTS" id="PR00756">
    <property type="entry name" value="ALADIPTASE"/>
</dbReference>
<evidence type="ECO:0000256" key="11">
    <source>
        <dbReference type="PIRSR" id="PIRSR634016-3"/>
    </source>
</evidence>
<feature type="domain" description="Peptidase M1 membrane alanine aminopeptidase" evidence="15">
    <location>
        <begin position="511"/>
        <end position="690"/>
    </location>
</feature>
<dbReference type="CDD" id="cd09601">
    <property type="entry name" value="M1_APN-Q_like"/>
    <property type="match status" value="1"/>
</dbReference>
<evidence type="ECO:0000259" key="15">
    <source>
        <dbReference type="Pfam" id="PF01433"/>
    </source>
</evidence>
<dbReference type="InterPro" id="IPR045357">
    <property type="entry name" value="Aminopeptidase_N-like_N"/>
</dbReference>
<keyword evidence="3" id="KW-0645">Protease</keyword>
<dbReference type="Pfam" id="PF17900">
    <property type="entry name" value="Peptidase_M1_N"/>
    <property type="match status" value="1"/>
</dbReference>
<dbReference type="PANTHER" id="PTHR11533">
    <property type="entry name" value="PROTEASE M1 ZINC METALLOPROTEASE"/>
    <property type="match status" value="1"/>
</dbReference>
<keyword evidence="14" id="KW-0812">Transmembrane</keyword>
<feature type="site" description="Transition state stabilizer" evidence="12">
    <location>
        <position position="671"/>
    </location>
</feature>
<dbReference type="GO" id="GO:0008270">
    <property type="term" value="F:zinc ion binding"/>
    <property type="evidence" value="ECO:0007669"/>
    <property type="project" value="InterPro"/>
</dbReference>
<feature type="binding site" evidence="11">
    <location>
        <position position="582"/>
    </location>
    <ligand>
        <name>Zn(2+)</name>
        <dbReference type="ChEBI" id="CHEBI:29105"/>
        <note>catalytic</note>
    </ligand>
</feature>
<protein>
    <recommendedName>
        <fullName evidence="9">Alpha-aminoacylpeptide hydrolase</fullName>
    </recommendedName>
</protein>
<dbReference type="InterPro" id="IPR050344">
    <property type="entry name" value="Peptidase_M1_aminopeptidases"/>
</dbReference>
<feature type="domain" description="Aminopeptidase N-like N-terminal" evidence="17">
    <location>
        <begin position="291"/>
        <end position="470"/>
    </location>
</feature>
<evidence type="ECO:0000256" key="10">
    <source>
        <dbReference type="PIRSR" id="PIRSR634016-1"/>
    </source>
</evidence>
<evidence type="ECO:0000256" key="7">
    <source>
        <dbReference type="ARBA" id="ARBA00022848"/>
    </source>
</evidence>
<dbReference type="GO" id="GO:0005737">
    <property type="term" value="C:cytoplasm"/>
    <property type="evidence" value="ECO:0007669"/>
    <property type="project" value="TreeGrafter"/>
</dbReference>
<comment type="cofactor">
    <cofactor evidence="11">
        <name>Zn(2+)</name>
        <dbReference type="ChEBI" id="CHEBI:29105"/>
    </cofactor>
    <text evidence="11">Binds 1 zinc ion per subunit.</text>
</comment>
<comment type="caution">
    <text evidence="18">The sequence shown here is derived from an EMBL/GenBank/DDBJ whole genome shotgun (WGS) entry which is preliminary data.</text>
</comment>
<keyword evidence="8" id="KW-0482">Metalloprotease</keyword>
<dbReference type="GO" id="GO:0005615">
    <property type="term" value="C:extracellular space"/>
    <property type="evidence" value="ECO:0007669"/>
    <property type="project" value="TreeGrafter"/>
</dbReference>
<dbReference type="Gene3D" id="1.10.390.10">
    <property type="entry name" value="Neutral Protease Domain 2"/>
    <property type="match status" value="2"/>
</dbReference>
<dbReference type="InterPro" id="IPR024571">
    <property type="entry name" value="ERAP1-like_C_dom"/>
</dbReference>
<feature type="region of interest" description="Disordered" evidence="13">
    <location>
        <begin position="1033"/>
        <end position="1116"/>
    </location>
</feature>
<comment type="subcellular location">
    <subcellularLocation>
        <location evidence="1">Microsome membrane</location>
        <topology evidence="1">Peripheral membrane protein</topology>
    </subcellularLocation>
</comment>
<dbReference type="SUPFAM" id="SSF63737">
    <property type="entry name" value="Leukotriene A4 hydrolase N-terminal domain"/>
    <property type="match status" value="1"/>
</dbReference>
<keyword evidence="7" id="KW-0256">Endoplasmic reticulum</keyword>
<evidence type="ECO:0000256" key="1">
    <source>
        <dbReference type="ARBA" id="ARBA00004174"/>
    </source>
</evidence>
<dbReference type="SUPFAM" id="SSF55486">
    <property type="entry name" value="Metalloproteases ('zincins'), catalytic domain"/>
    <property type="match status" value="2"/>
</dbReference>
<feature type="region of interest" description="Disordered" evidence="13">
    <location>
        <begin position="764"/>
        <end position="945"/>
    </location>
</feature>
<dbReference type="EMBL" id="JAEHOE010000006">
    <property type="protein sequence ID" value="KAG2499675.1"/>
    <property type="molecule type" value="Genomic_DNA"/>
</dbReference>
<evidence type="ECO:0000313" key="19">
    <source>
        <dbReference type="Proteomes" id="UP000612055"/>
    </source>
</evidence>
<accession>A0A836C4B1</accession>
<feature type="transmembrane region" description="Helical" evidence="14">
    <location>
        <begin position="100"/>
        <end position="121"/>
    </location>
</feature>
<evidence type="ECO:0000256" key="8">
    <source>
        <dbReference type="ARBA" id="ARBA00023049"/>
    </source>
</evidence>
<dbReference type="InterPro" id="IPR034016">
    <property type="entry name" value="M1_APN-typ"/>
</dbReference>